<sequence>MSAHILIRDGSPHWWLSTDVWVVPGNDPNGAPGAPLSGQKAYVWAHVDNIGDADAQNVRIDFYWANPAGQMTAGAVNYIGSGYADLPADPKEAMGQDVLCLVPWQVQIVNDGHECLLAVAHGAGDSNPIPDPLPASFSFDPPAHDQIAQRNLSVLDASKMAPMLRIAVNGLPRQDKRVRLTAEFGGELDQRQLQRLGLARLQLRPAPKPEVQVRLSLEPSCGGKSAGEKASDARVPSLAVSVPRGATVPVYLDIQASQLHPDHYQLLHIVEHDDAGKPLGGVSYVVIPQGKENRL</sequence>
<name>A0A202BBK4_CHRVL</name>
<comment type="caution">
    <text evidence="1">The sequence shown here is derived from an EMBL/GenBank/DDBJ whole genome shotgun (WGS) entry which is preliminary data.</text>
</comment>
<gene>
    <name evidence="1" type="ORF">CBW21_09345</name>
</gene>
<dbReference type="Proteomes" id="UP000196342">
    <property type="component" value="Unassembled WGS sequence"/>
</dbReference>
<evidence type="ECO:0000313" key="2">
    <source>
        <dbReference type="Proteomes" id="UP000196342"/>
    </source>
</evidence>
<organism evidence="1 2">
    <name type="scientific">Chromobacterium violaceum</name>
    <dbReference type="NCBI Taxonomy" id="536"/>
    <lineage>
        <taxon>Bacteria</taxon>
        <taxon>Pseudomonadati</taxon>
        <taxon>Pseudomonadota</taxon>
        <taxon>Betaproteobacteria</taxon>
        <taxon>Neisseriales</taxon>
        <taxon>Chromobacteriaceae</taxon>
        <taxon>Chromobacterium</taxon>
    </lineage>
</organism>
<keyword evidence="2" id="KW-1185">Reference proteome</keyword>
<dbReference type="RefSeq" id="WP_087697748.1">
    <property type="nucleotide sequence ID" value="NZ_NHOO01000006.1"/>
</dbReference>
<reference evidence="1 2" key="1">
    <citation type="submission" date="2017-05" db="EMBL/GenBank/DDBJ databases">
        <title>Chromobacterium violaceum GHPS1 isolated from Hydrocarbon polluted soil in French Guiana display an awesome secondary metabolite arsenal and a battery of drug and heavy-metal-resistance and detoxification of xenobiotics proteins.</title>
        <authorList>
            <person name="Belbahri L."/>
        </authorList>
    </citation>
    <scope>NUCLEOTIDE SEQUENCE [LARGE SCALE GENOMIC DNA]</scope>
    <source>
        <strain evidence="1 2">GHPS1</strain>
    </source>
</reference>
<proteinExistence type="predicted"/>
<dbReference type="AlphaFoldDB" id="A0A202BBK4"/>
<evidence type="ECO:0000313" key="1">
    <source>
        <dbReference type="EMBL" id="OVE48740.1"/>
    </source>
</evidence>
<accession>A0A202BBK4</accession>
<protein>
    <recommendedName>
        <fullName evidence="3">CARDB domain-containing protein</fullName>
    </recommendedName>
</protein>
<dbReference type="EMBL" id="NHOO01000006">
    <property type="protein sequence ID" value="OVE48740.1"/>
    <property type="molecule type" value="Genomic_DNA"/>
</dbReference>
<evidence type="ECO:0008006" key="3">
    <source>
        <dbReference type="Google" id="ProtNLM"/>
    </source>
</evidence>